<feature type="region of interest" description="Disordered" evidence="1">
    <location>
        <begin position="89"/>
        <end position="153"/>
    </location>
</feature>
<gene>
    <name evidence="2" type="ORF">AAG570_004684</name>
</gene>
<sequence length="274" mass="31319">MILRLLTSLQDWCLQFYRAINCVDVTFSDRRNVVPSRRRQKEYALQSSDISDSTTPERPRTVFTFPRSPVPRVCVCVLSFDLGMTPREGAERRERRLRRRRWSRRRRRVTARGRSVAQHQSQEERQQEADQERKQVPFRPMSEGLQDIQSQKGGESRLPISVVSCVLFRRLDAIFSSERLAGDQSATVEDGVQAPKREAGDDRNRRVVRTISPVFVSKFPHRRSLPPTVSQYRTALGGRDFPPSTLLTGAAIPVVSIILGLLRPPSAQRNVPAN</sequence>
<feature type="compositionally biased region" description="Polar residues" evidence="1">
    <location>
        <begin position="45"/>
        <end position="54"/>
    </location>
</feature>
<evidence type="ECO:0000256" key="1">
    <source>
        <dbReference type="SAM" id="MobiDB-lite"/>
    </source>
</evidence>
<dbReference type="EMBL" id="JBFDAA010000016">
    <property type="protein sequence ID" value="KAL1117358.1"/>
    <property type="molecule type" value="Genomic_DNA"/>
</dbReference>
<comment type="caution">
    <text evidence="2">The sequence shown here is derived from an EMBL/GenBank/DDBJ whole genome shotgun (WGS) entry which is preliminary data.</text>
</comment>
<feature type="compositionally biased region" description="Basic residues" evidence="1">
    <location>
        <begin position="95"/>
        <end position="111"/>
    </location>
</feature>
<feature type="region of interest" description="Disordered" evidence="1">
    <location>
        <begin position="38"/>
        <end position="63"/>
    </location>
</feature>
<reference evidence="2 3" key="1">
    <citation type="submission" date="2024-07" db="EMBL/GenBank/DDBJ databases">
        <title>Chromosome-level genome assembly of the water stick insect Ranatra chinensis (Heteroptera: Nepidae).</title>
        <authorList>
            <person name="Liu X."/>
        </authorList>
    </citation>
    <scope>NUCLEOTIDE SEQUENCE [LARGE SCALE GENOMIC DNA]</scope>
    <source>
        <strain evidence="2">Cailab_2021Rc</strain>
        <tissue evidence="2">Muscle</tissue>
    </source>
</reference>
<protein>
    <submittedName>
        <fullName evidence="2">Uncharacterized protein</fullName>
    </submittedName>
</protein>
<dbReference type="Proteomes" id="UP001558652">
    <property type="component" value="Unassembled WGS sequence"/>
</dbReference>
<evidence type="ECO:0000313" key="2">
    <source>
        <dbReference type="EMBL" id="KAL1117358.1"/>
    </source>
</evidence>
<proteinExistence type="predicted"/>
<keyword evidence="3" id="KW-1185">Reference proteome</keyword>
<dbReference type="AlphaFoldDB" id="A0ABD0YG72"/>
<name>A0ABD0YG72_9HEMI</name>
<organism evidence="2 3">
    <name type="scientific">Ranatra chinensis</name>
    <dbReference type="NCBI Taxonomy" id="642074"/>
    <lineage>
        <taxon>Eukaryota</taxon>
        <taxon>Metazoa</taxon>
        <taxon>Ecdysozoa</taxon>
        <taxon>Arthropoda</taxon>
        <taxon>Hexapoda</taxon>
        <taxon>Insecta</taxon>
        <taxon>Pterygota</taxon>
        <taxon>Neoptera</taxon>
        <taxon>Paraneoptera</taxon>
        <taxon>Hemiptera</taxon>
        <taxon>Heteroptera</taxon>
        <taxon>Panheteroptera</taxon>
        <taxon>Nepomorpha</taxon>
        <taxon>Nepidae</taxon>
        <taxon>Ranatrinae</taxon>
        <taxon>Ranatra</taxon>
    </lineage>
</organism>
<evidence type="ECO:0000313" key="3">
    <source>
        <dbReference type="Proteomes" id="UP001558652"/>
    </source>
</evidence>
<feature type="compositionally biased region" description="Basic and acidic residues" evidence="1">
    <location>
        <begin position="121"/>
        <end position="135"/>
    </location>
</feature>
<accession>A0ABD0YG72</accession>